<keyword evidence="4 6" id="KW-0472">Membrane</keyword>
<keyword evidence="8" id="KW-1185">Reference proteome</keyword>
<keyword evidence="3 6" id="KW-1133">Transmembrane helix</keyword>
<sequence>MFGVSAVYHLITWRSERARTWMRRLDHSMIFLLIAGTDTPIGLLALPQDTARIVLGVAWAGTLGGMLLKLSWPHAPRWVGVPLYIALGWVAVFVLDDLLRTAGVAGLVLLPAGGVLYTAGAISYATRWPDPLPSTFATTRSSTPPSPQRRSATTSPSGSSYPSHPPPRDAASRPPALPPGSSGGLSRGVDEVSPARRSSGFGARLRAGTGLDRIRAVRRDPKDRQQRDHEHLALIDAR</sequence>
<feature type="transmembrane region" description="Helical" evidence="6">
    <location>
        <begin position="78"/>
        <end position="95"/>
    </location>
</feature>
<dbReference type="EMBL" id="JBGEHV010000017">
    <property type="protein sequence ID" value="MEY8040035.1"/>
    <property type="molecule type" value="Genomic_DNA"/>
</dbReference>
<reference evidence="7 8" key="1">
    <citation type="submission" date="2024-08" db="EMBL/GenBank/DDBJ databases">
        <title>Genome mining of Saccharopolyspora cebuensis PGLac3 from Nigerian medicinal plant.</title>
        <authorList>
            <person name="Ezeobiora C.E."/>
            <person name="Igbokwe N.H."/>
            <person name="Amin D.H."/>
            <person name="Mendie U.E."/>
        </authorList>
    </citation>
    <scope>NUCLEOTIDE SEQUENCE [LARGE SCALE GENOMIC DNA]</scope>
    <source>
        <strain evidence="7 8">PGLac3</strain>
    </source>
</reference>
<protein>
    <submittedName>
        <fullName evidence="7">Hemolysin III family protein</fullName>
    </submittedName>
</protein>
<gene>
    <name evidence="7" type="ORF">AB8O55_11570</name>
</gene>
<evidence type="ECO:0000256" key="1">
    <source>
        <dbReference type="ARBA" id="ARBA00004141"/>
    </source>
</evidence>
<organism evidence="7 8">
    <name type="scientific">Saccharopolyspora cebuensis</name>
    <dbReference type="NCBI Taxonomy" id="418759"/>
    <lineage>
        <taxon>Bacteria</taxon>
        <taxon>Bacillati</taxon>
        <taxon>Actinomycetota</taxon>
        <taxon>Actinomycetes</taxon>
        <taxon>Pseudonocardiales</taxon>
        <taxon>Pseudonocardiaceae</taxon>
        <taxon>Saccharopolyspora</taxon>
    </lineage>
</organism>
<accession>A0ABV4CG06</accession>
<feature type="transmembrane region" description="Helical" evidence="6">
    <location>
        <begin position="29"/>
        <end position="46"/>
    </location>
</feature>
<comment type="subcellular location">
    <subcellularLocation>
        <location evidence="1">Membrane</location>
        <topology evidence="1">Multi-pass membrane protein</topology>
    </subcellularLocation>
</comment>
<name>A0ABV4CG06_9PSEU</name>
<evidence type="ECO:0000313" key="7">
    <source>
        <dbReference type="EMBL" id="MEY8040035.1"/>
    </source>
</evidence>
<proteinExistence type="predicted"/>
<feature type="transmembrane region" description="Helical" evidence="6">
    <location>
        <begin position="53"/>
        <end position="72"/>
    </location>
</feature>
<dbReference type="RefSeq" id="WP_369774838.1">
    <property type="nucleotide sequence ID" value="NZ_JBGEHV010000017.1"/>
</dbReference>
<feature type="region of interest" description="Disordered" evidence="5">
    <location>
        <begin position="135"/>
        <end position="238"/>
    </location>
</feature>
<dbReference type="Proteomes" id="UP001564626">
    <property type="component" value="Unassembled WGS sequence"/>
</dbReference>
<dbReference type="PANTHER" id="PTHR20855:SF3">
    <property type="entry name" value="LD03007P"/>
    <property type="match status" value="1"/>
</dbReference>
<evidence type="ECO:0000256" key="5">
    <source>
        <dbReference type="SAM" id="MobiDB-lite"/>
    </source>
</evidence>
<evidence type="ECO:0000256" key="4">
    <source>
        <dbReference type="ARBA" id="ARBA00023136"/>
    </source>
</evidence>
<dbReference type="Pfam" id="PF03006">
    <property type="entry name" value="HlyIII"/>
    <property type="match status" value="1"/>
</dbReference>
<dbReference type="PANTHER" id="PTHR20855">
    <property type="entry name" value="ADIPOR/PROGESTIN RECEPTOR-RELATED"/>
    <property type="match status" value="1"/>
</dbReference>
<keyword evidence="2 6" id="KW-0812">Transmembrane</keyword>
<feature type="compositionally biased region" description="Low complexity" evidence="5">
    <location>
        <begin position="135"/>
        <end position="162"/>
    </location>
</feature>
<evidence type="ECO:0000256" key="6">
    <source>
        <dbReference type="SAM" id="Phobius"/>
    </source>
</evidence>
<comment type="caution">
    <text evidence="7">The sequence shown here is derived from an EMBL/GenBank/DDBJ whole genome shotgun (WGS) entry which is preliminary data.</text>
</comment>
<feature type="transmembrane region" description="Helical" evidence="6">
    <location>
        <begin position="102"/>
        <end position="125"/>
    </location>
</feature>
<evidence type="ECO:0000313" key="8">
    <source>
        <dbReference type="Proteomes" id="UP001564626"/>
    </source>
</evidence>
<dbReference type="InterPro" id="IPR004254">
    <property type="entry name" value="AdipoR/HlyIII-related"/>
</dbReference>
<evidence type="ECO:0000256" key="3">
    <source>
        <dbReference type="ARBA" id="ARBA00022989"/>
    </source>
</evidence>
<feature type="compositionally biased region" description="Basic and acidic residues" evidence="5">
    <location>
        <begin position="212"/>
        <end position="238"/>
    </location>
</feature>
<evidence type="ECO:0000256" key="2">
    <source>
        <dbReference type="ARBA" id="ARBA00022692"/>
    </source>
</evidence>